<dbReference type="GO" id="GO:0008270">
    <property type="term" value="F:zinc ion binding"/>
    <property type="evidence" value="ECO:0007669"/>
    <property type="project" value="UniProtKB-UniRule"/>
</dbReference>
<feature type="binding site" evidence="9">
    <location>
        <position position="171"/>
    </location>
    <ligand>
        <name>Zn(2+)</name>
        <dbReference type="ChEBI" id="CHEBI:29105"/>
        <note>catalytic</note>
    </ligand>
</feature>
<feature type="binding site" evidence="9">
    <location>
        <position position="111"/>
    </location>
    <ligand>
        <name>Zn(2+)</name>
        <dbReference type="ChEBI" id="CHEBI:29105"/>
        <note>catalytic</note>
    </ligand>
</feature>
<keyword evidence="3 9" id="KW-0479">Metal-binding</keyword>
<keyword evidence="4 9" id="KW-0378">Hydrolase</keyword>
<comment type="catalytic activity">
    <reaction evidence="1 9 10">
        <text>D-alanyl-D-alanine + H2O = 2 D-alanine</text>
        <dbReference type="Rhea" id="RHEA:20661"/>
        <dbReference type="ChEBI" id="CHEBI:15377"/>
        <dbReference type="ChEBI" id="CHEBI:57416"/>
        <dbReference type="ChEBI" id="CHEBI:57822"/>
        <dbReference type="EC" id="3.4.13.22"/>
    </reaction>
</comment>
<dbReference type="GO" id="GO:0160237">
    <property type="term" value="F:D-Ala-D-Ala dipeptidase activity"/>
    <property type="evidence" value="ECO:0007669"/>
    <property type="project" value="UniProtKB-EC"/>
</dbReference>
<dbReference type="KEGG" id="fgi:OP10G_0233"/>
<evidence type="ECO:0000256" key="8">
    <source>
        <dbReference type="ARBA" id="ARBA00023316"/>
    </source>
</evidence>
<name>A0A068NJD6_FIMGI</name>
<keyword evidence="12" id="KW-1185">Reference proteome</keyword>
<dbReference type="STRING" id="661478.OP10G_0233"/>
<dbReference type="GO" id="GO:0071555">
    <property type="term" value="P:cell wall organization"/>
    <property type="evidence" value="ECO:0007669"/>
    <property type="project" value="UniProtKB-KW"/>
</dbReference>
<proteinExistence type="inferred from homology"/>
<dbReference type="Pfam" id="PF01427">
    <property type="entry name" value="Peptidase_M15"/>
    <property type="match status" value="1"/>
</dbReference>
<reference evidence="11 12" key="1">
    <citation type="journal article" date="2014" name="PLoS ONE">
        <title>The first complete genome sequence of the class fimbriimonadia in the phylum armatimonadetes.</title>
        <authorList>
            <person name="Hu Z.Y."/>
            <person name="Wang Y.Z."/>
            <person name="Im W.T."/>
            <person name="Wang S.Y."/>
            <person name="Zhao G.P."/>
            <person name="Zheng H.J."/>
            <person name="Quan Z.X."/>
        </authorList>
    </citation>
    <scope>NUCLEOTIDE SEQUENCE [LARGE SCALE GENOMIC DNA]</scope>
    <source>
        <strain evidence="11">Gsoil 348</strain>
    </source>
</reference>
<evidence type="ECO:0000256" key="5">
    <source>
        <dbReference type="ARBA" id="ARBA00022833"/>
    </source>
</evidence>
<dbReference type="InterPro" id="IPR000755">
    <property type="entry name" value="A_A_dipeptidase"/>
</dbReference>
<dbReference type="eggNOG" id="COG2173">
    <property type="taxonomic scope" value="Bacteria"/>
</dbReference>
<dbReference type="RefSeq" id="WP_025227730.1">
    <property type="nucleotide sequence ID" value="NZ_CP007139.1"/>
</dbReference>
<keyword evidence="2 9" id="KW-0645">Protease</keyword>
<dbReference type="GO" id="GO:0008237">
    <property type="term" value="F:metallopeptidase activity"/>
    <property type="evidence" value="ECO:0007669"/>
    <property type="project" value="UniProtKB-KW"/>
</dbReference>
<dbReference type="SUPFAM" id="SSF55166">
    <property type="entry name" value="Hedgehog/DD-peptidase"/>
    <property type="match status" value="1"/>
</dbReference>
<dbReference type="InterPro" id="IPR009045">
    <property type="entry name" value="Zn_M74/Hedgehog-like"/>
</dbReference>
<evidence type="ECO:0000256" key="9">
    <source>
        <dbReference type="HAMAP-Rule" id="MF_01924"/>
    </source>
</evidence>
<evidence type="ECO:0000256" key="7">
    <source>
        <dbReference type="ARBA" id="ARBA00023049"/>
    </source>
</evidence>
<organism evidence="11 12">
    <name type="scientific">Fimbriimonas ginsengisoli Gsoil 348</name>
    <dbReference type="NCBI Taxonomy" id="661478"/>
    <lineage>
        <taxon>Bacteria</taxon>
        <taxon>Bacillati</taxon>
        <taxon>Armatimonadota</taxon>
        <taxon>Fimbriimonadia</taxon>
        <taxon>Fimbriimonadales</taxon>
        <taxon>Fimbriimonadaceae</taxon>
        <taxon>Fimbriimonas</taxon>
    </lineage>
</organism>
<dbReference type="PANTHER" id="PTHR43126:SF1">
    <property type="entry name" value="D-ALANYL-D-ALANINE DIPEPTIDASE"/>
    <property type="match status" value="1"/>
</dbReference>
<comment type="function">
    <text evidence="9 10">Catalyzes hydrolysis of the D-alanyl-D-alanine dipeptide.</text>
</comment>
<evidence type="ECO:0000256" key="10">
    <source>
        <dbReference type="PIRNR" id="PIRNR026671"/>
    </source>
</evidence>
<evidence type="ECO:0000256" key="6">
    <source>
        <dbReference type="ARBA" id="ARBA00022997"/>
    </source>
</evidence>
<gene>
    <name evidence="11" type="ORF">OP10G_0233</name>
</gene>
<keyword evidence="8 10" id="KW-0961">Cell wall biogenesis/degradation</keyword>
<keyword evidence="7 9" id="KW-0482">Metalloprotease</keyword>
<evidence type="ECO:0000256" key="3">
    <source>
        <dbReference type="ARBA" id="ARBA00022723"/>
    </source>
</evidence>
<feature type="site" description="Transition state stabilizer" evidence="9">
    <location>
        <position position="77"/>
    </location>
</feature>
<feature type="binding site" evidence="9">
    <location>
        <position position="104"/>
    </location>
    <ligand>
        <name>Zn(2+)</name>
        <dbReference type="ChEBI" id="CHEBI:29105"/>
        <note>catalytic</note>
    </ligand>
</feature>
<keyword evidence="6 9" id="KW-0224">Dipeptidase</keyword>
<evidence type="ECO:0000313" key="12">
    <source>
        <dbReference type="Proteomes" id="UP000027982"/>
    </source>
</evidence>
<dbReference type="CDD" id="cd14840">
    <property type="entry name" value="D-Ala-D-Ala_dipeptidase_Aad"/>
    <property type="match status" value="1"/>
</dbReference>
<dbReference type="Proteomes" id="UP000027982">
    <property type="component" value="Chromosome"/>
</dbReference>
<dbReference type="OrthoDB" id="9801430at2"/>
<evidence type="ECO:0000256" key="4">
    <source>
        <dbReference type="ARBA" id="ARBA00022801"/>
    </source>
</evidence>
<accession>A0A068NJD6</accession>
<dbReference type="AlphaFoldDB" id="A0A068NJD6"/>
<comment type="cofactor">
    <cofactor evidence="9">
        <name>Zn(2+)</name>
        <dbReference type="ChEBI" id="CHEBI:29105"/>
    </cofactor>
    <text evidence="9">Binds 1 zinc ion per subunit.</text>
</comment>
<dbReference type="EC" id="3.4.13.22" evidence="9 10"/>
<dbReference type="HAMAP" id="MF_01924">
    <property type="entry name" value="A_A_dipeptidase"/>
    <property type="match status" value="1"/>
</dbReference>
<dbReference type="EMBL" id="CP007139">
    <property type="protein sequence ID" value="AIE83601.1"/>
    <property type="molecule type" value="Genomic_DNA"/>
</dbReference>
<protein>
    <recommendedName>
        <fullName evidence="9 10">D-alanyl-D-alanine dipeptidase</fullName>
        <shortName evidence="9 10">D-Ala-D-Ala dipeptidase</shortName>
        <ecNumber evidence="9 10">3.4.13.22</ecNumber>
    </recommendedName>
</protein>
<sequence>MITLLFIQASPDLVDVKRMIPEVVVDLRYATSQNFTHRRLYSAARCLLLRPVASQLKEVEKELRRHGLGLKIWDAYRPLSVTRQLWKLVHDERYVANPIHGSRHNRGCAVDATLVDDKGRELPMPTQFDDFTPRAHRSYIKLNSRVLMNRRFLQEAMERHGFVGLPTEWWHFDAKDWRRHPILDIPLEEP</sequence>
<dbReference type="Gene3D" id="3.30.1380.10">
    <property type="match status" value="1"/>
</dbReference>
<evidence type="ECO:0000313" key="11">
    <source>
        <dbReference type="EMBL" id="AIE83601.1"/>
    </source>
</evidence>
<evidence type="ECO:0000256" key="1">
    <source>
        <dbReference type="ARBA" id="ARBA00001362"/>
    </source>
</evidence>
<keyword evidence="5 9" id="KW-0862">Zinc</keyword>
<dbReference type="PIRSF" id="PIRSF026671">
    <property type="entry name" value="AA_dipeptidase"/>
    <property type="match status" value="1"/>
</dbReference>
<dbReference type="PANTHER" id="PTHR43126">
    <property type="entry name" value="D-ALANYL-D-ALANINE DIPEPTIDASE"/>
    <property type="match status" value="1"/>
</dbReference>
<dbReference type="HOGENOM" id="CLU_060744_1_2_0"/>
<dbReference type="GO" id="GO:0006508">
    <property type="term" value="P:proteolysis"/>
    <property type="evidence" value="ECO:0007669"/>
    <property type="project" value="UniProtKB-KW"/>
</dbReference>
<feature type="active site" description="Proton donor/acceptor" evidence="9">
    <location>
        <position position="168"/>
    </location>
</feature>
<comment type="similarity">
    <text evidence="9 10">Belongs to the peptidase M15D family.</text>
</comment>
<evidence type="ECO:0000256" key="2">
    <source>
        <dbReference type="ARBA" id="ARBA00022670"/>
    </source>
</evidence>